<organism evidence="2">
    <name type="scientific">hydrothermal vent metagenome</name>
    <dbReference type="NCBI Taxonomy" id="652676"/>
    <lineage>
        <taxon>unclassified sequences</taxon>
        <taxon>metagenomes</taxon>
        <taxon>ecological metagenomes</taxon>
    </lineage>
</organism>
<accession>A0A1W1BTU0</accession>
<dbReference type="EMBL" id="FPHB01000038">
    <property type="protein sequence ID" value="SFV56936.1"/>
    <property type="molecule type" value="Genomic_DNA"/>
</dbReference>
<keyword evidence="1" id="KW-0812">Transmembrane</keyword>
<gene>
    <name evidence="2" type="ORF">MNB_SM-7-459</name>
</gene>
<sequence length="62" mass="7366">MLDLVITLVFSIVMLFFMIFPAIKITEWIDKHYRLPQKLYTPIMLMIVVILSLMVGLFLKYT</sequence>
<protein>
    <submittedName>
        <fullName evidence="2">Uncharacterized protein</fullName>
    </submittedName>
</protein>
<reference evidence="2" key="1">
    <citation type="submission" date="2016-10" db="EMBL/GenBank/DDBJ databases">
        <authorList>
            <person name="de Groot N.N."/>
        </authorList>
    </citation>
    <scope>NUCLEOTIDE SEQUENCE</scope>
</reference>
<keyword evidence="1" id="KW-0472">Membrane</keyword>
<feature type="transmembrane region" description="Helical" evidence="1">
    <location>
        <begin position="6"/>
        <end position="27"/>
    </location>
</feature>
<dbReference type="AlphaFoldDB" id="A0A1W1BTU0"/>
<proteinExistence type="predicted"/>
<feature type="transmembrane region" description="Helical" evidence="1">
    <location>
        <begin position="39"/>
        <end position="59"/>
    </location>
</feature>
<keyword evidence="1" id="KW-1133">Transmembrane helix</keyword>
<evidence type="ECO:0000313" key="2">
    <source>
        <dbReference type="EMBL" id="SFV56936.1"/>
    </source>
</evidence>
<name>A0A1W1BTU0_9ZZZZ</name>
<evidence type="ECO:0000256" key="1">
    <source>
        <dbReference type="SAM" id="Phobius"/>
    </source>
</evidence>